<dbReference type="PANTHER" id="PTHR14741:SF32">
    <property type="entry name" value="TRIMETHYLGUANOSINE SYNTHASE"/>
    <property type="match status" value="1"/>
</dbReference>
<dbReference type="SUPFAM" id="SSF53335">
    <property type="entry name" value="S-adenosyl-L-methionine-dependent methyltransferases"/>
    <property type="match status" value="1"/>
</dbReference>
<evidence type="ECO:0000313" key="1">
    <source>
        <dbReference type="EMBL" id="AYV82713.1"/>
    </source>
</evidence>
<sequence>MSKTFQVWKSNEWRKYFPEENIKKNGVLTLTEQGMYSITKPMEAKQIIGHLMKYVASSATVLDGTAGCGGDTISLASQFNHVISVELNKSNCECLKTNIAAYNFSEDKIEIVCPDSLIDIVEDSEYKYDVLFLDPPWGGRKYKEKKALSLYLCKSLKINLEEDDKCFEKIIAQKIANNVPDKLFVMKVPINFNLAEFKNEISGRMVHRYPIFKYYYEIEKGRLKVMKTNDIAFLLIVVEGVKKGGSWYKKYVKYKTKYLQIKQSSG</sequence>
<dbReference type="InterPro" id="IPR019012">
    <property type="entry name" value="RNA_cap_Gua-N2-MeTrfase"/>
</dbReference>
<dbReference type="GO" id="GO:0003676">
    <property type="term" value="F:nucleic acid binding"/>
    <property type="evidence" value="ECO:0007669"/>
    <property type="project" value="InterPro"/>
</dbReference>
<keyword evidence="1" id="KW-0489">Methyltransferase</keyword>
<organism evidence="1">
    <name type="scientific">Hyperionvirus sp</name>
    <dbReference type="NCBI Taxonomy" id="2487770"/>
    <lineage>
        <taxon>Viruses</taxon>
        <taxon>Varidnaviria</taxon>
        <taxon>Bamfordvirae</taxon>
        <taxon>Nucleocytoviricota</taxon>
        <taxon>Megaviricetes</taxon>
        <taxon>Imitervirales</taxon>
        <taxon>Mimiviridae</taxon>
        <taxon>Klosneuvirinae</taxon>
    </lineage>
</organism>
<reference evidence="1" key="1">
    <citation type="submission" date="2018-10" db="EMBL/GenBank/DDBJ databases">
        <title>Hidden diversity of soil giant viruses.</title>
        <authorList>
            <person name="Schulz F."/>
            <person name="Alteio L."/>
            <person name="Goudeau D."/>
            <person name="Ryan E.M."/>
            <person name="Malmstrom R.R."/>
            <person name="Blanchard J."/>
            <person name="Woyke T."/>
        </authorList>
    </citation>
    <scope>NUCLEOTIDE SEQUENCE</scope>
    <source>
        <strain evidence="1">HYV1</strain>
    </source>
</reference>
<dbReference type="EMBL" id="MK072384">
    <property type="protein sequence ID" value="AYV82713.1"/>
    <property type="molecule type" value="Genomic_DNA"/>
</dbReference>
<proteinExistence type="predicted"/>
<dbReference type="Pfam" id="PF09445">
    <property type="entry name" value="Methyltransf_15"/>
    <property type="match status" value="1"/>
</dbReference>
<gene>
    <name evidence="1" type="ORF">Hyperionvirus2_81</name>
</gene>
<keyword evidence="1" id="KW-0808">Transferase</keyword>
<name>A0A3G5AA32_9VIRU</name>
<dbReference type="Gene3D" id="3.40.50.150">
    <property type="entry name" value="Vaccinia Virus protein VP39"/>
    <property type="match status" value="1"/>
</dbReference>
<dbReference type="InterPro" id="IPR002052">
    <property type="entry name" value="DNA_methylase_N6_adenine_CS"/>
</dbReference>
<dbReference type="InterPro" id="IPR029063">
    <property type="entry name" value="SAM-dependent_MTases_sf"/>
</dbReference>
<dbReference type="PANTHER" id="PTHR14741">
    <property type="entry name" value="S-ADENOSYLMETHIONINE-DEPENDENT METHYLTRANSFERASE RELATED"/>
    <property type="match status" value="1"/>
</dbReference>
<dbReference type="GO" id="GO:0071164">
    <property type="term" value="F:RNA cap trimethylguanosine synthase activity"/>
    <property type="evidence" value="ECO:0007669"/>
    <property type="project" value="TreeGrafter"/>
</dbReference>
<accession>A0A3G5AA32</accession>
<dbReference type="PROSITE" id="PS00092">
    <property type="entry name" value="N6_MTASE"/>
    <property type="match status" value="1"/>
</dbReference>
<dbReference type="CDD" id="cd02440">
    <property type="entry name" value="AdoMet_MTases"/>
    <property type="match status" value="1"/>
</dbReference>
<protein>
    <submittedName>
        <fullName evidence="1">Putative RNA methylase</fullName>
    </submittedName>
</protein>